<reference evidence="1" key="1">
    <citation type="submission" date="2021-01" db="EMBL/GenBank/DDBJ databases">
        <title>Modified the classification status of verrucomicrobia.</title>
        <authorList>
            <person name="Feng X."/>
        </authorList>
    </citation>
    <scope>NUCLEOTIDE SEQUENCE</scope>
    <source>
        <strain evidence="1">JCM 18052</strain>
    </source>
</reference>
<evidence type="ECO:0000313" key="1">
    <source>
        <dbReference type="EMBL" id="MBK1817414.1"/>
    </source>
</evidence>
<dbReference type="EMBL" id="JAENIK010000012">
    <property type="protein sequence ID" value="MBK1817414.1"/>
    <property type="molecule type" value="Genomic_DNA"/>
</dbReference>
<accession>A0A934R9B2</accession>
<keyword evidence="2" id="KW-1185">Reference proteome</keyword>
<dbReference type="RefSeq" id="WP_200352357.1">
    <property type="nucleotide sequence ID" value="NZ_BAABHZ010000001.1"/>
</dbReference>
<sequence length="160" mass="17954">MSKPSSKVPPSGFPEFAVRREAICNFFDPPMASSTFYDLVDKGIIVPLKEPKGFYRLNESLSRLGLREVPHPPGQIAKRTSEDILRLALWMIDSSLFMMPSWYLNGGENCRIEEEHAALLAQMIRADIDALPTYQEKIAAGAGMLHAQADLERIENGTFR</sequence>
<gene>
    <name evidence="1" type="ORF">JIN84_17470</name>
</gene>
<comment type="caution">
    <text evidence="1">The sequence shown here is derived from an EMBL/GenBank/DDBJ whole genome shotgun (WGS) entry which is preliminary data.</text>
</comment>
<dbReference type="Proteomes" id="UP000600139">
    <property type="component" value="Unassembled WGS sequence"/>
</dbReference>
<protein>
    <submittedName>
        <fullName evidence="1">Uncharacterized protein</fullName>
    </submittedName>
</protein>
<evidence type="ECO:0000313" key="2">
    <source>
        <dbReference type="Proteomes" id="UP000600139"/>
    </source>
</evidence>
<name>A0A934R9B2_9BACT</name>
<organism evidence="1 2">
    <name type="scientific">Luteolibacter yonseiensis</name>
    <dbReference type="NCBI Taxonomy" id="1144680"/>
    <lineage>
        <taxon>Bacteria</taxon>
        <taxon>Pseudomonadati</taxon>
        <taxon>Verrucomicrobiota</taxon>
        <taxon>Verrucomicrobiia</taxon>
        <taxon>Verrucomicrobiales</taxon>
        <taxon>Verrucomicrobiaceae</taxon>
        <taxon>Luteolibacter</taxon>
    </lineage>
</organism>
<proteinExistence type="predicted"/>
<dbReference type="AlphaFoldDB" id="A0A934R9B2"/>